<keyword evidence="2" id="KW-0812">Transmembrane</keyword>
<comment type="caution">
    <text evidence="4">The sequence shown here is derived from an EMBL/GenBank/DDBJ whole genome shotgun (WGS) entry which is preliminary data.</text>
</comment>
<feature type="transmembrane region" description="Helical" evidence="2">
    <location>
        <begin position="281"/>
        <end position="297"/>
    </location>
</feature>
<dbReference type="OrthoDB" id="9814807at2"/>
<dbReference type="EMBL" id="WNWM01000002">
    <property type="protein sequence ID" value="MUI15394.1"/>
    <property type="molecule type" value="Genomic_DNA"/>
</dbReference>
<proteinExistence type="predicted"/>
<protein>
    <submittedName>
        <fullName evidence="4">Acyltransferase family protein</fullName>
    </submittedName>
</protein>
<feature type="transmembrane region" description="Helical" evidence="2">
    <location>
        <begin position="345"/>
        <end position="365"/>
    </location>
</feature>
<dbReference type="AlphaFoldDB" id="A0A6I3XEP1"/>
<feature type="transmembrane region" description="Helical" evidence="2">
    <location>
        <begin position="137"/>
        <end position="160"/>
    </location>
</feature>
<organism evidence="4 5">
    <name type="scientific">Pseudoduganella dura</name>
    <dbReference type="NCBI Taxonomy" id="321982"/>
    <lineage>
        <taxon>Bacteria</taxon>
        <taxon>Pseudomonadati</taxon>
        <taxon>Pseudomonadota</taxon>
        <taxon>Betaproteobacteria</taxon>
        <taxon>Burkholderiales</taxon>
        <taxon>Oxalobacteraceae</taxon>
        <taxon>Telluria group</taxon>
        <taxon>Pseudoduganella</taxon>
    </lineage>
</organism>
<accession>A0A6I3XEP1</accession>
<dbReference type="InterPro" id="IPR002656">
    <property type="entry name" value="Acyl_transf_3_dom"/>
</dbReference>
<feature type="domain" description="Acyltransferase 3" evidence="3">
    <location>
        <begin position="48"/>
        <end position="383"/>
    </location>
</feature>
<evidence type="ECO:0000256" key="1">
    <source>
        <dbReference type="SAM" id="MobiDB-lite"/>
    </source>
</evidence>
<feature type="transmembrane region" description="Helical" evidence="2">
    <location>
        <begin position="371"/>
        <end position="388"/>
    </location>
</feature>
<dbReference type="Pfam" id="PF01757">
    <property type="entry name" value="Acyl_transf_3"/>
    <property type="match status" value="1"/>
</dbReference>
<keyword evidence="5" id="KW-1185">Reference proteome</keyword>
<evidence type="ECO:0000256" key="2">
    <source>
        <dbReference type="SAM" id="Phobius"/>
    </source>
</evidence>
<feature type="transmembrane region" description="Helical" evidence="2">
    <location>
        <begin position="205"/>
        <end position="231"/>
    </location>
</feature>
<name>A0A6I3XEP1_9BURK</name>
<dbReference type="GO" id="GO:0000271">
    <property type="term" value="P:polysaccharide biosynthetic process"/>
    <property type="evidence" value="ECO:0007669"/>
    <property type="project" value="TreeGrafter"/>
</dbReference>
<evidence type="ECO:0000259" key="3">
    <source>
        <dbReference type="Pfam" id="PF01757"/>
    </source>
</evidence>
<dbReference type="PANTHER" id="PTHR23028">
    <property type="entry name" value="ACETYLTRANSFERASE"/>
    <property type="match status" value="1"/>
</dbReference>
<feature type="transmembrane region" description="Helical" evidence="2">
    <location>
        <begin position="52"/>
        <end position="70"/>
    </location>
</feature>
<dbReference type="InterPro" id="IPR050879">
    <property type="entry name" value="Acyltransferase_3"/>
</dbReference>
<keyword evidence="4" id="KW-0012">Acyltransferase</keyword>
<keyword evidence="2" id="KW-1133">Transmembrane helix</keyword>
<sequence length="413" mass="45021">MRGAFGGIFRPPHDPARETTTMTRPEPFSRQPGPLQATAHAGTARRNFGIDCLRGLAIVLVIVHHLALPFRLPLAPSLFGEWVPRRLADAIGFNGYEAVFMFFVVSGFLITDGIARRNGDIGSVDLRRFYAARAKRILPLLGVVLAVLTLFAAIGVPGFAPAPGQQTVGALLGSALTFTFNWYEGRTGWAPAGWDILWSLSIEEVFYLGFPLLCLWLPRRLLVALLLAWALAMVPLRDLVPRSDEVWFEKAYLPGMAAIAWGVLAALLAQRWRPGATARRAAGIAGATSIVLVLGWSDLVHRHLFGCGLYVLCIGACLMLLAFHARPPAPRRGLGWLAAMGRLSYELYLSHMFIVLAAVALYRALLDDVQTWTFIVYLPVLACCHALAQGLEHVGTRLASLVRPGVASPSTRA</sequence>
<keyword evidence="2" id="KW-0472">Membrane</keyword>
<feature type="region of interest" description="Disordered" evidence="1">
    <location>
        <begin position="11"/>
        <end position="36"/>
    </location>
</feature>
<feature type="transmembrane region" description="Helical" evidence="2">
    <location>
        <begin position="90"/>
        <end position="110"/>
    </location>
</feature>
<dbReference type="GO" id="GO:0016020">
    <property type="term" value="C:membrane"/>
    <property type="evidence" value="ECO:0007669"/>
    <property type="project" value="TreeGrafter"/>
</dbReference>
<dbReference type="GO" id="GO:0016747">
    <property type="term" value="F:acyltransferase activity, transferring groups other than amino-acyl groups"/>
    <property type="evidence" value="ECO:0007669"/>
    <property type="project" value="InterPro"/>
</dbReference>
<dbReference type="PANTHER" id="PTHR23028:SF53">
    <property type="entry name" value="ACYL_TRANSF_3 DOMAIN-CONTAINING PROTEIN"/>
    <property type="match status" value="1"/>
</dbReference>
<evidence type="ECO:0000313" key="4">
    <source>
        <dbReference type="EMBL" id="MUI15394.1"/>
    </source>
</evidence>
<keyword evidence="4" id="KW-0808">Transferase</keyword>
<feature type="transmembrane region" description="Helical" evidence="2">
    <location>
        <begin position="251"/>
        <end position="269"/>
    </location>
</feature>
<dbReference type="Proteomes" id="UP000431684">
    <property type="component" value="Unassembled WGS sequence"/>
</dbReference>
<reference evidence="4 5" key="1">
    <citation type="submission" date="2019-11" db="EMBL/GenBank/DDBJ databases">
        <title>Draft Genome Sequences of Six Type Strains of the Genus Massilia.</title>
        <authorList>
            <person name="Miess H."/>
            <person name="Frediansyah A."/>
            <person name="Goeker M."/>
            <person name="Gross H."/>
        </authorList>
    </citation>
    <scope>NUCLEOTIDE SEQUENCE [LARGE SCALE GENOMIC DNA]</scope>
    <source>
        <strain evidence="4 5">DSM 17513</strain>
    </source>
</reference>
<feature type="transmembrane region" description="Helical" evidence="2">
    <location>
        <begin position="303"/>
        <end position="324"/>
    </location>
</feature>
<evidence type="ECO:0000313" key="5">
    <source>
        <dbReference type="Proteomes" id="UP000431684"/>
    </source>
</evidence>
<gene>
    <name evidence="4" type="ORF">GJV26_23490</name>
</gene>